<dbReference type="InterPro" id="IPR002225">
    <property type="entry name" value="3Beta_OHSteriod_DH/Estase"/>
</dbReference>
<dbReference type="Proteomes" id="UP000294576">
    <property type="component" value="Unassembled WGS sequence"/>
</dbReference>
<dbReference type="Gene3D" id="3.40.50.720">
    <property type="entry name" value="NAD(P)-binding Rossmann-like Domain"/>
    <property type="match status" value="1"/>
</dbReference>
<comment type="caution">
    <text evidence="2">The sequence shown here is derived from an EMBL/GenBank/DDBJ whole genome shotgun (WGS) entry which is preliminary data.</text>
</comment>
<evidence type="ECO:0000313" key="3">
    <source>
        <dbReference type="Proteomes" id="UP000294576"/>
    </source>
</evidence>
<feature type="domain" description="3-beta hydroxysteroid dehydrogenase/isomerase" evidence="1">
    <location>
        <begin position="23"/>
        <end position="83"/>
    </location>
</feature>
<proteinExistence type="predicted"/>
<organism evidence="2 3">
    <name type="scientific">Rhizobium sullae</name>
    <name type="common">Rhizobium hedysari</name>
    <dbReference type="NCBI Taxonomy" id="50338"/>
    <lineage>
        <taxon>Bacteria</taxon>
        <taxon>Pseudomonadati</taxon>
        <taxon>Pseudomonadota</taxon>
        <taxon>Alphaproteobacteria</taxon>
        <taxon>Hyphomicrobiales</taxon>
        <taxon>Rhizobiaceae</taxon>
        <taxon>Rhizobium/Agrobacterium group</taxon>
        <taxon>Rhizobium</taxon>
    </lineage>
</organism>
<accession>A0A4R3PTB8</accession>
<evidence type="ECO:0000259" key="1">
    <source>
        <dbReference type="Pfam" id="PF01073"/>
    </source>
</evidence>
<protein>
    <submittedName>
        <fullName evidence="2">3-beta hydroxysteroid dehydrogenase/isomerase family protein</fullName>
    </submittedName>
</protein>
<dbReference type="SUPFAM" id="SSF51735">
    <property type="entry name" value="NAD(P)-binding Rossmann-fold domains"/>
    <property type="match status" value="1"/>
</dbReference>
<sequence length="166" mass="18467">MDSIEIDLTSDQSVAHAMAEVQKRAGDRIASVIHLAAYYDTTGEENPKYDAVTVQGTRRLLEALQKLETEQFAFSSTLLVHAPAQSEAEDCCRRLHLSTRRAEVAQGTVRRLDLQQGVSLTRRLFDIGRDIENRRSARCAAFIGAAVGMAMHDCIDMKSIYCFCKA</sequence>
<dbReference type="EMBL" id="SMBH01000030">
    <property type="protein sequence ID" value="TCU07027.1"/>
    <property type="molecule type" value="Genomic_DNA"/>
</dbReference>
<dbReference type="InterPro" id="IPR036291">
    <property type="entry name" value="NAD(P)-bd_dom_sf"/>
</dbReference>
<evidence type="ECO:0000313" key="2">
    <source>
        <dbReference type="EMBL" id="TCU07027.1"/>
    </source>
</evidence>
<dbReference type="GO" id="GO:0006694">
    <property type="term" value="P:steroid biosynthetic process"/>
    <property type="evidence" value="ECO:0007669"/>
    <property type="project" value="InterPro"/>
</dbReference>
<name>A0A4R3PTB8_RHISU</name>
<dbReference type="GO" id="GO:0016853">
    <property type="term" value="F:isomerase activity"/>
    <property type="evidence" value="ECO:0007669"/>
    <property type="project" value="UniProtKB-KW"/>
</dbReference>
<keyword evidence="2" id="KW-0413">Isomerase</keyword>
<dbReference type="GO" id="GO:0016616">
    <property type="term" value="F:oxidoreductase activity, acting on the CH-OH group of donors, NAD or NADP as acceptor"/>
    <property type="evidence" value="ECO:0007669"/>
    <property type="project" value="InterPro"/>
</dbReference>
<reference evidence="2 3" key="1">
    <citation type="submission" date="2019-03" db="EMBL/GenBank/DDBJ databases">
        <title>Genomic Encyclopedia of Type Strains, Phase IV (KMG-V): Genome sequencing to study the core and pangenomes of soil and plant-associated prokaryotes.</title>
        <authorList>
            <person name="Whitman W."/>
        </authorList>
    </citation>
    <scope>NUCLEOTIDE SEQUENCE [LARGE SCALE GENOMIC DNA]</scope>
    <source>
        <strain evidence="2 3">Hc14</strain>
    </source>
</reference>
<dbReference type="AlphaFoldDB" id="A0A4R3PTB8"/>
<dbReference type="Pfam" id="PF01073">
    <property type="entry name" value="3Beta_HSD"/>
    <property type="match status" value="1"/>
</dbReference>
<gene>
    <name evidence="2" type="ORF">EV132_13057</name>
</gene>